<name>A0ABV0MC94_9HYPH</name>
<dbReference type="RefSeq" id="WP_227705629.1">
    <property type="nucleotide sequence ID" value="NZ_JBEAAL010000046.1"/>
</dbReference>
<evidence type="ECO:0000313" key="1">
    <source>
        <dbReference type="EMBL" id="MEQ1409510.1"/>
    </source>
</evidence>
<organism evidence="1 2">
    <name type="scientific">Neorhizobium phenanthreniclasticum</name>
    <dbReference type="NCBI Taxonomy" id="3157917"/>
    <lineage>
        <taxon>Bacteria</taxon>
        <taxon>Pseudomonadati</taxon>
        <taxon>Pseudomonadota</taxon>
        <taxon>Alphaproteobacteria</taxon>
        <taxon>Hyphomicrobiales</taxon>
        <taxon>Rhizobiaceae</taxon>
        <taxon>Rhizobium/Agrobacterium group</taxon>
        <taxon>Neorhizobium</taxon>
    </lineage>
</organism>
<reference evidence="1 2" key="1">
    <citation type="submission" date="2024-05" db="EMBL/GenBank/DDBJ databases">
        <title>Neorhizobium sp. Rsf11, a plant growth promoting and heavy metal resistant PAH-degrader.</title>
        <authorList>
            <person name="Golubev S.N."/>
            <person name="Muratova A.Y."/>
            <person name="Markelova M.I."/>
        </authorList>
    </citation>
    <scope>NUCLEOTIDE SEQUENCE [LARGE SCALE GENOMIC DNA]</scope>
    <source>
        <strain evidence="1 2">Rsf11</strain>
    </source>
</reference>
<sequence>MSHNSDQLAILGQKVIDALIATYNPANDPSIALALHPGQALADDIVQNGVTNPLRLSEWLEDQYDYPLWLKRSDASSISTASVGAVSAKSTYLAMVPWAQPSVPADSPAYARLAALIAGARRDLGDNPNALPFSCEPTDFAQADSTAWHVFDQRITASSSTTTTSSPPVRANPQLWKMRRVTDDFLSTLPSTVEIAERRRAFTAELAVEPRTEVVRRLRTMPNPAELAAQPIELMRVASSSPSAPEPVALRAIGAANLRAATVRPVTRSLVFNRRHLMNMEEPPLVVEGHTGEAAPVRTFDRRMLDRLSAVQLHDLVQTPAVTEVTTSDSELHVHFEYCLVAITRRLAGTPWWRSDLILEDDWYVPGMRRGDMVKPSTDEAYAHCLPQGLLLVRNVRFSGSWTAEARATMENPVSFLGPFLLQAPRTEAVSTSDVEQVSVLGIGTQVIGELCLPLPPLPPADDPDLAVAPAG</sequence>
<dbReference type="EMBL" id="JBEAAL010000046">
    <property type="protein sequence ID" value="MEQ1409510.1"/>
    <property type="molecule type" value="Genomic_DNA"/>
</dbReference>
<proteinExistence type="predicted"/>
<dbReference type="Proteomes" id="UP001496627">
    <property type="component" value="Unassembled WGS sequence"/>
</dbReference>
<comment type="caution">
    <text evidence="1">The sequence shown here is derived from an EMBL/GenBank/DDBJ whole genome shotgun (WGS) entry which is preliminary data.</text>
</comment>
<gene>
    <name evidence="1" type="ORF">ABK249_31905</name>
</gene>
<keyword evidence="2" id="KW-1185">Reference proteome</keyword>
<protein>
    <submittedName>
        <fullName evidence="1">Uncharacterized protein</fullName>
    </submittedName>
</protein>
<evidence type="ECO:0000313" key="2">
    <source>
        <dbReference type="Proteomes" id="UP001496627"/>
    </source>
</evidence>
<accession>A0ABV0MC94</accession>